<dbReference type="OrthoDB" id="7607472at2759"/>
<dbReference type="PaxDb" id="67767-A0A0J7KFA6"/>
<dbReference type="EMBL" id="LBMM01008433">
    <property type="protein sequence ID" value="KMQ88886.1"/>
    <property type="molecule type" value="Genomic_DNA"/>
</dbReference>
<dbReference type="AlphaFoldDB" id="A0A0J7KFA6"/>
<dbReference type="PANTHER" id="PTHR11439">
    <property type="entry name" value="GAG-POL-RELATED RETROTRANSPOSON"/>
    <property type="match status" value="1"/>
</dbReference>
<sequence length="279" mass="31685">MFIHQEAYALQVLDRFKMSEAKPVSVPADVHVCLKPAEDTEKRLAVPFREAVGSLMFLAVMTRPDLAYAVNNVSKYLANLDESHWQAVKRIFKYLKGTTRFGITYRAGGSESQLIGFADADYAGDIETRRSTTGYAFCFANGIITWCSKRQPLVTLSTTEAEYVAAALAIQECVWLRRLLTELECESVRSTPLYVDNQSAIKLVQNPEYHQRTKHINIKFHFIREKAKEGTVKVIYMPSEQQRADLFTKVLPKCHFKSLCEIIGIGEPFESTQAVRMLE</sequence>
<dbReference type="STRING" id="67767.A0A0J7KFA6"/>
<dbReference type="Proteomes" id="UP000036403">
    <property type="component" value="Unassembled WGS sequence"/>
</dbReference>
<dbReference type="PANTHER" id="PTHR11439:SF483">
    <property type="entry name" value="PEPTIDE SYNTHASE GLIP-LIKE, PUTATIVE (AFU_ORTHOLOGUE AFUA_3G12920)-RELATED"/>
    <property type="match status" value="1"/>
</dbReference>
<keyword evidence="2" id="KW-1185">Reference proteome</keyword>
<accession>A0A0J7KFA6</accession>
<evidence type="ECO:0000313" key="1">
    <source>
        <dbReference type="EMBL" id="KMQ88886.1"/>
    </source>
</evidence>
<dbReference type="CDD" id="cd09272">
    <property type="entry name" value="RNase_HI_RT_Ty1"/>
    <property type="match status" value="1"/>
</dbReference>
<proteinExistence type="predicted"/>
<gene>
    <name evidence="1" type="ORF">RF55_11556</name>
</gene>
<comment type="caution">
    <text evidence="1">The sequence shown here is derived from an EMBL/GenBank/DDBJ whole genome shotgun (WGS) entry which is preliminary data.</text>
</comment>
<evidence type="ECO:0000313" key="2">
    <source>
        <dbReference type="Proteomes" id="UP000036403"/>
    </source>
</evidence>
<organism evidence="1 2">
    <name type="scientific">Lasius niger</name>
    <name type="common">Black garden ant</name>
    <dbReference type="NCBI Taxonomy" id="67767"/>
    <lineage>
        <taxon>Eukaryota</taxon>
        <taxon>Metazoa</taxon>
        <taxon>Ecdysozoa</taxon>
        <taxon>Arthropoda</taxon>
        <taxon>Hexapoda</taxon>
        <taxon>Insecta</taxon>
        <taxon>Pterygota</taxon>
        <taxon>Neoptera</taxon>
        <taxon>Endopterygota</taxon>
        <taxon>Hymenoptera</taxon>
        <taxon>Apocrita</taxon>
        <taxon>Aculeata</taxon>
        <taxon>Formicoidea</taxon>
        <taxon>Formicidae</taxon>
        <taxon>Formicinae</taxon>
        <taxon>Lasius</taxon>
        <taxon>Lasius</taxon>
    </lineage>
</organism>
<reference evidence="1 2" key="1">
    <citation type="submission" date="2015-04" db="EMBL/GenBank/DDBJ databases">
        <title>Lasius niger genome sequencing.</title>
        <authorList>
            <person name="Konorov E.A."/>
            <person name="Nikitin M.A."/>
            <person name="Kirill M.V."/>
            <person name="Chang P."/>
        </authorList>
    </citation>
    <scope>NUCLEOTIDE SEQUENCE [LARGE SCALE GENOMIC DNA]</scope>
    <source>
        <tissue evidence="1">Whole</tissue>
    </source>
</reference>
<name>A0A0J7KFA6_LASNI</name>
<protein>
    <submittedName>
        <fullName evidence="1">Integrase core domain protein</fullName>
    </submittedName>
</protein>